<gene>
    <name evidence="2" type="ORF">LJ757_02890</name>
</gene>
<protein>
    <recommendedName>
        <fullName evidence="4">Cobalamin-independent synthase, Catalytic domain</fullName>
    </recommendedName>
</protein>
<proteinExistence type="predicted"/>
<dbReference type="AlphaFoldDB" id="A0A9X1MCD8"/>
<organism evidence="2 3">
    <name type="scientific">Arthrobacter caoxuetaonis</name>
    <dbReference type="NCBI Taxonomy" id="2886935"/>
    <lineage>
        <taxon>Bacteria</taxon>
        <taxon>Bacillati</taxon>
        <taxon>Actinomycetota</taxon>
        <taxon>Actinomycetes</taxon>
        <taxon>Micrococcales</taxon>
        <taxon>Micrococcaceae</taxon>
        <taxon>Arthrobacter</taxon>
    </lineage>
</organism>
<dbReference type="InterPro" id="IPR038071">
    <property type="entry name" value="UROD/MetE-like_sf"/>
</dbReference>
<dbReference type="SUPFAM" id="SSF51726">
    <property type="entry name" value="UROD/MetE-like"/>
    <property type="match status" value="1"/>
</dbReference>
<evidence type="ECO:0008006" key="4">
    <source>
        <dbReference type="Google" id="ProtNLM"/>
    </source>
</evidence>
<accession>A0A9X1MCD8</accession>
<keyword evidence="3" id="KW-1185">Reference proteome</keyword>
<reference evidence="2" key="1">
    <citation type="submission" date="2021-10" db="EMBL/GenBank/DDBJ databases">
        <title>Novel species in genus Arthrobacter.</title>
        <authorList>
            <person name="Liu Y."/>
        </authorList>
    </citation>
    <scope>NUCLEOTIDE SEQUENCE</scope>
    <source>
        <strain evidence="2">Zg-Y453</strain>
    </source>
</reference>
<comment type="caution">
    <text evidence="2">The sequence shown here is derived from an EMBL/GenBank/DDBJ whole genome shotgun (WGS) entry which is preliminary data.</text>
</comment>
<dbReference type="RefSeq" id="WP_227894480.1">
    <property type="nucleotide sequence ID" value="NZ_CP099466.1"/>
</dbReference>
<feature type="region of interest" description="Disordered" evidence="1">
    <location>
        <begin position="1"/>
        <end position="31"/>
    </location>
</feature>
<dbReference type="Proteomes" id="UP001139158">
    <property type="component" value="Unassembled WGS sequence"/>
</dbReference>
<evidence type="ECO:0000313" key="2">
    <source>
        <dbReference type="EMBL" id="MCC3296750.1"/>
    </source>
</evidence>
<dbReference type="Gene3D" id="3.20.20.210">
    <property type="match status" value="1"/>
</dbReference>
<dbReference type="EMBL" id="JAJFZV010000001">
    <property type="protein sequence ID" value="MCC3296750.1"/>
    <property type="molecule type" value="Genomic_DNA"/>
</dbReference>
<evidence type="ECO:0000256" key="1">
    <source>
        <dbReference type="SAM" id="MobiDB-lite"/>
    </source>
</evidence>
<evidence type="ECO:0000313" key="3">
    <source>
        <dbReference type="Proteomes" id="UP001139158"/>
    </source>
</evidence>
<sequence>MQPEPEREAVSAPEPSGVTATAAGSWPGSDPVEAAKTIRGELGNPHLPFLVELPQRGIGADAAGRTASMLVDLPVDLQPHGWRLVDRPGMDQRRAVSLLSRDINALADVIGEEDDPGRELKVSLRGPLTLASELYLHNGERALSDAGARRELAESLSAGAAGFVERVAAVSRGASLVVQLDEPAVDKILGGRIPTASGYRTLRRVPNQEASILWAMVRDALSEAGAAQVILNLPAAGHGSPASGLDLALGAGADGVALPLRRLTDRDWEGIAEAVEAGKQIWLGALPLPAPGAEPRQVTALVEDITRGWTRVGLPLRDLAALRIMPDGELAELAPPAARRVLERLTQTASALDQLAAES</sequence>
<name>A0A9X1MCD8_9MICC</name>